<comment type="subcellular location">
    <subcellularLocation>
        <location evidence="1">Nucleus</location>
    </subcellularLocation>
</comment>
<dbReference type="PANTHER" id="PTHR47338:SF10">
    <property type="entry name" value="TRANSCRIPTION FACTOR DOMAIN-CONTAINING PROTEIN-RELATED"/>
    <property type="match status" value="1"/>
</dbReference>
<dbReference type="GO" id="GO:0008270">
    <property type="term" value="F:zinc ion binding"/>
    <property type="evidence" value="ECO:0007669"/>
    <property type="project" value="InterPro"/>
</dbReference>
<dbReference type="InterPro" id="IPR050815">
    <property type="entry name" value="TF_fung"/>
</dbReference>
<dbReference type="SMART" id="SM00066">
    <property type="entry name" value="GAL4"/>
    <property type="match status" value="1"/>
</dbReference>
<feature type="region of interest" description="Disordered" evidence="7">
    <location>
        <begin position="115"/>
        <end position="175"/>
    </location>
</feature>
<accession>A0AA39CKF7</accession>
<sequence>MTDGEPLLHQLEPRRACQECNRKKTKCDMRRPICGLCLRTGNSCTFPSKRKKPTQRKPQLKAQSRKISDSISKLVQVLEAASRGGETSGAQDGRREIPQTLLRDSLKDLLAEFDETEHQNDETRDQPADQLNPEDGSEADDAEEGPETDEQEIEQPPLENSAEPSTKLSTPTMSSAPDNVITCSVAIDLLNLFFDKVQAWVPILHRARFQARYEKDLLSDGDVMKGLSIDESLLFYSMFAMSARFSNHPRFAGIPVNRRGHEFAQRAREFYSQARSLRNPTLTYLQGCILLANYFYTSGPTHQGWILIGVCVRLAYDLGLSDIDDEDWTPIKPVDRVEKEEMRRTWWAVWELDTFASTVSRNPYSIDRKRMAVALPISDEAWFAEMDVSSAQLNILPGQSWRSLQNCTNQDERAWFLVANHFMATVHDRLQQKQDISPDEKLTLENEICCFKLALPTSLRLDAETLTFTPTTFARCNWVIGTHLMIMAASFMVSGITIVENDDRSVSSMGTGLGSPLRQRAIDLSRIISLWDSRYIAVAHPFLTCMMLPPYYVDGDILKTQPLIASSHDLGKLVLAHFSEKWKLGSVVSELAKMVERGGTLNAEERQLAKRYAVFFRMPRLSGNTPPDLNRRGRHGSTVSDNAPYSGPLEVPQHHDQFQANSYSTTMNMAAEVDVPQYDPSMFDPQNFPQLPQEFYNTNQDIDFGFSDFFGGYAWPLDNSLRQSNAGIMGSPTIPSAKS</sequence>
<keyword evidence="6" id="KW-0539">Nucleus</keyword>
<reference evidence="9" key="1">
    <citation type="submission" date="2022-10" db="EMBL/GenBank/DDBJ databases">
        <title>Culturing micro-colonial fungi from biological soil crusts in the Mojave desert and describing Neophaeococcomyces mojavensis, and introducing the new genera and species Taxawa tesnikishii.</title>
        <authorList>
            <person name="Kurbessoian T."/>
            <person name="Stajich J.E."/>
        </authorList>
    </citation>
    <scope>NUCLEOTIDE SEQUENCE</scope>
    <source>
        <strain evidence="9">TK_41</strain>
    </source>
</reference>
<dbReference type="Gene3D" id="4.10.240.10">
    <property type="entry name" value="Zn(2)-C6 fungal-type DNA-binding domain"/>
    <property type="match status" value="1"/>
</dbReference>
<evidence type="ECO:0000256" key="2">
    <source>
        <dbReference type="ARBA" id="ARBA00022723"/>
    </source>
</evidence>
<dbReference type="GO" id="GO:0000981">
    <property type="term" value="F:DNA-binding transcription factor activity, RNA polymerase II-specific"/>
    <property type="evidence" value="ECO:0007669"/>
    <property type="project" value="InterPro"/>
</dbReference>
<feature type="region of interest" description="Disordered" evidence="7">
    <location>
        <begin position="47"/>
        <end position="70"/>
    </location>
</feature>
<dbReference type="CDD" id="cd12148">
    <property type="entry name" value="fungal_TF_MHR"/>
    <property type="match status" value="1"/>
</dbReference>
<dbReference type="SUPFAM" id="SSF57701">
    <property type="entry name" value="Zn2/Cys6 DNA-binding domain"/>
    <property type="match status" value="1"/>
</dbReference>
<proteinExistence type="predicted"/>
<feature type="compositionally biased region" description="Acidic residues" evidence="7">
    <location>
        <begin position="135"/>
        <end position="153"/>
    </location>
</feature>
<protein>
    <recommendedName>
        <fullName evidence="8">Zn(2)-C6 fungal-type domain-containing protein</fullName>
    </recommendedName>
</protein>
<evidence type="ECO:0000256" key="1">
    <source>
        <dbReference type="ARBA" id="ARBA00004123"/>
    </source>
</evidence>
<dbReference type="AlphaFoldDB" id="A0AA39CKF7"/>
<comment type="caution">
    <text evidence="9">The sequence shown here is derived from an EMBL/GenBank/DDBJ whole genome shotgun (WGS) entry which is preliminary data.</text>
</comment>
<dbReference type="CDD" id="cd00067">
    <property type="entry name" value="GAL4"/>
    <property type="match status" value="1"/>
</dbReference>
<name>A0AA39CKF7_9EURO</name>
<organism evidence="9 10">
    <name type="scientific">Cladophialophora chaetospira</name>
    <dbReference type="NCBI Taxonomy" id="386627"/>
    <lineage>
        <taxon>Eukaryota</taxon>
        <taxon>Fungi</taxon>
        <taxon>Dikarya</taxon>
        <taxon>Ascomycota</taxon>
        <taxon>Pezizomycotina</taxon>
        <taxon>Eurotiomycetes</taxon>
        <taxon>Chaetothyriomycetidae</taxon>
        <taxon>Chaetothyriales</taxon>
        <taxon>Herpotrichiellaceae</taxon>
        <taxon>Cladophialophora</taxon>
    </lineage>
</organism>
<keyword evidence="10" id="KW-1185">Reference proteome</keyword>
<dbReference type="GO" id="GO:0003677">
    <property type="term" value="F:DNA binding"/>
    <property type="evidence" value="ECO:0007669"/>
    <property type="project" value="UniProtKB-KW"/>
</dbReference>
<feature type="compositionally biased region" description="Polar residues" evidence="7">
    <location>
        <begin position="162"/>
        <end position="175"/>
    </location>
</feature>
<dbReference type="GO" id="GO:0006351">
    <property type="term" value="P:DNA-templated transcription"/>
    <property type="evidence" value="ECO:0007669"/>
    <property type="project" value="InterPro"/>
</dbReference>
<keyword evidence="2" id="KW-0479">Metal-binding</keyword>
<evidence type="ECO:0000256" key="4">
    <source>
        <dbReference type="ARBA" id="ARBA00023125"/>
    </source>
</evidence>
<dbReference type="Pfam" id="PF04082">
    <property type="entry name" value="Fungal_trans"/>
    <property type="match status" value="1"/>
</dbReference>
<dbReference type="EMBL" id="JAPDRK010000006">
    <property type="protein sequence ID" value="KAJ9611191.1"/>
    <property type="molecule type" value="Genomic_DNA"/>
</dbReference>
<dbReference type="Proteomes" id="UP001172673">
    <property type="component" value="Unassembled WGS sequence"/>
</dbReference>
<evidence type="ECO:0000313" key="9">
    <source>
        <dbReference type="EMBL" id="KAJ9611191.1"/>
    </source>
</evidence>
<dbReference type="SMART" id="SM00906">
    <property type="entry name" value="Fungal_trans"/>
    <property type="match status" value="1"/>
</dbReference>
<feature type="region of interest" description="Disordered" evidence="7">
    <location>
        <begin position="623"/>
        <end position="652"/>
    </location>
</feature>
<evidence type="ECO:0000256" key="7">
    <source>
        <dbReference type="SAM" id="MobiDB-lite"/>
    </source>
</evidence>
<dbReference type="PANTHER" id="PTHR47338">
    <property type="entry name" value="ZN(II)2CYS6 TRANSCRIPTION FACTOR (EUROFUNG)-RELATED"/>
    <property type="match status" value="1"/>
</dbReference>
<keyword evidence="4" id="KW-0238">DNA-binding</keyword>
<gene>
    <name evidence="9" type="ORF">H2200_004374</name>
</gene>
<dbReference type="Pfam" id="PF00172">
    <property type="entry name" value="Zn_clus"/>
    <property type="match status" value="1"/>
</dbReference>
<feature type="domain" description="Zn(2)-C6 fungal-type" evidence="8">
    <location>
        <begin position="16"/>
        <end position="46"/>
    </location>
</feature>
<feature type="compositionally biased region" description="Basic residues" evidence="7">
    <location>
        <begin position="48"/>
        <end position="59"/>
    </location>
</feature>
<evidence type="ECO:0000256" key="5">
    <source>
        <dbReference type="ARBA" id="ARBA00023163"/>
    </source>
</evidence>
<evidence type="ECO:0000313" key="10">
    <source>
        <dbReference type="Proteomes" id="UP001172673"/>
    </source>
</evidence>
<dbReference type="InterPro" id="IPR036864">
    <property type="entry name" value="Zn2-C6_fun-type_DNA-bd_sf"/>
</dbReference>
<keyword evidence="5" id="KW-0804">Transcription</keyword>
<dbReference type="InterPro" id="IPR007219">
    <property type="entry name" value="XnlR_reg_dom"/>
</dbReference>
<evidence type="ECO:0000259" key="8">
    <source>
        <dbReference type="PROSITE" id="PS50048"/>
    </source>
</evidence>
<dbReference type="PROSITE" id="PS50048">
    <property type="entry name" value="ZN2_CY6_FUNGAL_2"/>
    <property type="match status" value="1"/>
</dbReference>
<dbReference type="GO" id="GO:0005634">
    <property type="term" value="C:nucleus"/>
    <property type="evidence" value="ECO:0007669"/>
    <property type="project" value="UniProtKB-SubCell"/>
</dbReference>
<dbReference type="InterPro" id="IPR001138">
    <property type="entry name" value="Zn2Cys6_DnaBD"/>
</dbReference>
<keyword evidence="3" id="KW-0805">Transcription regulation</keyword>
<evidence type="ECO:0000256" key="6">
    <source>
        <dbReference type="ARBA" id="ARBA00023242"/>
    </source>
</evidence>
<evidence type="ECO:0000256" key="3">
    <source>
        <dbReference type="ARBA" id="ARBA00023015"/>
    </source>
</evidence>
<feature type="compositionally biased region" description="Basic and acidic residues" evidence="7">
    <location>
        <begin position="115"/>
        <end position="127"/>
    </location>
</feature>